<feature type="compositionally biased region" description="Basic and acidic residues" evidence="1">
    <location>
        <begin position="11"/>
        <end position="22"/>
    </location>
</feature>
<feature type="region of interest" description="Disordered" evidence="1">
    <location>
        <begin position="1"/>
        <end position="67"/>
    </location>
</feature>
<evidence type="ECO:0000313" key="3">
    <source>
        <dbReference type="Proteomes" id="UP000314294"/>
    </source>
</evidence>
<protein>
    <submittedName>
        <fullName evidence="2">Uncharacterized protein</fullName>
    </submittedName>
</protein>
<organism evidence="2 3">
    <name type="scientific">Liparis tanakae</name>
    <name type="common">Tanaka's snailfish</name>
    <dbReference type="NCBI Taxonomy" id="230148"/>
    <lineage>
        <taxon>Eukaryota</taxon>
        <taxon>Metazoa</taxon>
        <taxon>Chordata</taxon>
        <taxon>Craniata</taxon>
        <taxon>Vertebrata</taxon>
        <taxon>Euteleostomi</taxon>
        <taxon>Actinopterygii</taxon>
        <taxon>Neopterygii</taxon>
        <taxon>Teleostei</taxon>
        <taxon>Neoteleostei</taxon>
        <taxon>Acanthomorphata</taxon>
        <taxon>Eupercaria</taxon>
        <taxon>Perciformes</taxon>
        <taxon>Cottioidei</taxon>
        <taxon>Cottales</taxon>
        <taxon>Liparidae</taxon>
        <taxon>Liparis</taxon>
    </lineage>
</organism>
<feature type="compositionally biased region" description="Polar residues" evidence="1">
    <location>
        <begin position="35"/>
        <end position="51"/>
    </location>
</feature>
<sequence>MPCRQTHHKHESGEKKKDKRENVVSNVRPGDASAFISTPDATPQNIQSQRAPRSGCFLPGGRDEVKPGLMGLKKLELK</sequence>
<keyword evidence="3" id="KW-1185">Reference proteome</keyword>
<reference evidence="2 3" key="1">
    <citation type="submission" date="2019-03" db="EMBL/GenBank/DDBJ databases">
        <title>First draft genome of Liparis tanakae, snailfish: a comprehensive survey of snailfish specific genes.</title>
        <authorList>
            <person name="Kim W."/>
            <person name="Song I."/>
            <person name="Jeong J.-H."/>
            <person name="Kim D."/>
            <person name="Kim S."/>
            <person name="Ryu S."/>
            <person name="Song J.Y."/>
            <person name="Lee S.K."/>
        </authorList>
    </citation>
    <scope>NUCLEOTIDE SEQUENCE [LARGE SCALE GENOMIC DNA]</scope>
    <source>
        <tissue evidence="2">Muscle</tissue>
    </source>
</reference>
<name>A0A4Z2H0L8_9TELE</name>
<dbReference type="EMBL" id="SRLO01000357">
    <property type="protein sequence ID" value="TNN59407.1"/>
    <property type="molecule type" value="Genomic_DNA"/>
</dbReference>
<evidence type="ECO:0000256" key="1">
    <source>
        <dbReference type="SAM" id="MobiDB-lite"/>
    </source>
</evidence>
<dbReference type="Proteomes" id="UP000314294">
    <property type="component" value="Unassembled WGS sequence"/>
</dbReference>
<dbReference type="AlphaFoldDB" id="A0A4Z2H0L8"/>
<feature type="compositionally biased region" description="Basic residues" evidence="1">
    <location>
        <begin position="1"/>
        <end position="10"/>
    </location>
</feature>
<evidence type="ECO:0000313" key="2">
    <source>
        <dbReference type="EMBL" id="TNN59407.1"/>
    </source>
</evidence>
<gene>
    <name evidence="2" type="ORF">EYF80_030422</name>
</gene>
<accession>A0A4Z2H0L8</accession>
<proteinExistence type="predicted"/>
<comment type="caution">
    <text evidence="2">The sequence shown here is derived from an EMBL/GenBank/DDBJ whole genome shotgun (WGS) entry which is preliminary data.</text>
</comment>